<evidence type="ECO:0000313" key="2">
    <source>
        <dbReference type="EMBL" id="BBF84902.1"/>
    </source>
</evidence>
<dbReference type="Proteomes" id="UP000198290">
    <property type="component" value="Chromosome"/>
</dbReference>
<dbReference type="KEGG" id="amah:DLM_1278"/>
<dbReference type="AlphaFoldDB" id="A0A3G9GFL7"/>
<reference evidence="2 3" key="2">
    <citation type="journal article" date="2017" name="Genome Announc.">
        <title>Draft genome sequence of Aquitalea magnusonii strain H3, a plant growth-promoting bacterium of duckweed Lemna minor.</title>
        <authorList>
            <person name="Ishizawa H."/>
            <person name="Kuroda M."/>
            <person name="Ike M."/>
        </authorList>
    </citation>
    <scope>NUCLEOTIDE SEQUENCE [LARGE SCALE GENOMIC DNA]</scope>
    <source>
        <strain evidence="2 3">H3</strain>
    </source>
</reference>
<keyword evidence="1" id="KW-0175">Coiled coil</keyword>
<reference evidence="3" key="1">
    <citation type="journal article" date="2017" name="Biotechnol. Biofuels">
        <title>Evaluation of environmental bacterial communities as a factor affecting the growth of duckweed Lemna minor.</title>
        <authorList>
            <person name="Ishizawa H."/>
            <person name="Kuroda M."/>
            <person name="Morikawa M."/>
            <person name="Ike M."/>
        </authorList>
    </citation>
    <scope>NUCLEOTIDE SEQUENCE [LARGE SCALE GENOMIC DNA]</scope>
    <source>
        <strain evidence="3">H3</strain>
    </source>
</reference>
<feature type="coiled-coil region" evidence="1">
    <location>
        <begin position="132"/>
        <end position="159"/>
    </location>
</feature>
<dbReference type="EMBL" id="AP018823">
    <property type="protein sequence ID" value="BBF84902.1"/>
    <property type="molecule type" value="Genomic_DNA"/>
</dbReference>
<reference evidence="3" key="3">
    <citation type="journal article" date="2017" name="Plant Physiol. Biochem.">
        <title>Differential oxidative and antioxidative response of duckweed Lemna minor toward plant growth promoting/inhibiting bacteria.</title>
        <authorList>
            <person name="Ishizawa H."/>
            <person name="Kuroda M."/>
            <person name="Morikawa M."/>
            <person name="Ike M."/>
        </authorList>
    </citation>
    <scope>NUCLEOTIDE SEQUENCE [LARGE SCALE GENOMIC DNA]</scope>
    <source>
        <strain evidence="3">H3</strain>
    </source>
</reference>
<dbReference type="RefSeq" id="WP_089083895.1">
    <property type="nucleotide sequence ID" value="NZ_AP018823.1"/>
</dbReference>
<evidence type="ECO:0000256" key="1">
    <source>
        <dbReference type="SAM" id="Coils"/>
    </source>
</evidence>
<gene>
    <name evidence="2" type="ORF">DLM_1278</name>
</gene>
<keyword evidence="3" id="KW-1185">Reference proteome</keyword>
<protein>
    <submittedName>
        <fullName evidence="2">Uncharacterized protein</fullName>
    </submittedName>
</protein>
<name>A0A3G9GFL7_9NEIS</name>
<evidence type="ECO:0000313" key="3">
    <source>
        <dbReference type="Proteomes" id="UP000198290"/>
    </source>
</evidence>
<organism evidence="2 3">
    <name type="scientific">Aquitalea magnusonii</name>
    <dbReference type="NCBI Taxonomy" id="332411"/>
    <lineage>
        <taxon>Bacteria</taxon>
        <taxon>Pseudomonadati</taxon>
        <taxon>Pseudomonadota</taxon>
        <taxon>Betaproteobacteria</taxon>
        <taxon>Neisseriales</taxon>
        <taxon>Chromobacteriaceae</taxon>
        <taxon>Aquitalea</taxon>
    </lineage>
</organism>
<accession>A0A3G9GFL7</accession>
<sequence>MHRPQFCPPKEVVETAFAQMTHDIDWPEAIRATLLEQFDQGLVKGDTDWSAEEMEATLKTVDWQWPWFDEWAARFKEREDWPYMWADGCLDEDPPSAPSTLEEASEFLLVKQMRSLLKSKGITTLPTKRSEVEQLFRNTMNLEEAAEQIQKRLDDLLSDYRVEHHRQRCRLLVHTIQARTYILRRAMDYIALSEDSTQTRYMVLEFSGDDTLEEEIAQELGDQVWQQLPPLFPGDRTRIRLKRQNE</sequence>
<proteinExistence type="predicted"/>